<dbReference type="InterPro" id="IPR022643">
    <property type="entry name" value="De-COase2_C"/>
</dbReference>
<evidence type="ECO:0000256" key="4">
    <source>
        <dbReference type="PIRSR" id="PIRSR600183-50"/>
    </source>
</evidence>
<dbReference type="SUPFAM" id="SSF50621">
    <property type="entry name" value="Alanine racemase C-terminal domain-like"/>
    <property type="match status" value="1"/>
</dbReference>
<protein>
    <submittedName>
        <fullName evidence="8">Pyridoxal-dependent decarboxylase, exosortase A system-associated</fullName>
    </submittedName>
</protein>
<keyword evidence="2 4" id="KW-0663">Pyridoxal phosphate</keyword>
<dbReference type="AlphaFoldDB" id="A0A5C8NXE4"/>
<evidence type="ECO:0000256" key="3">
    <source>
        <dbReference type="ARBA" id="ARBA00023239"/>
    </source>
</evidence>
<dbReference type="InterPro" id="IPR022653">
    <property type="entry name" value="De-COase2_pyr-phos_BS"/>
</dbReference>
<evidence type="ECO:0000313" key="9">
    <source>
        <dbReference type="Proteomes" id="UP000321548"/>
    </source>
</evidence>
<comment type="caution">
    <text evidence="8">The sequence shown here is derived from an EMBL/GenBank/DDBJ whole genome shotgun (WGS) entry which is preliminary data.</text>
</comment>
<dbReference type="Gene3D" id="3.20.20.10">
    <property type="entry name" value="Alanine racemase"/>
    <property type="match status" value="1"/>
</dbReference>
<feature type="domain" description="Orn/DAP/Arg decarboxylase 2 N-terminal" evidence="7">
    <location>
        <begin position="48"/>
        <end position="294"/>
    </location>
</feature>
<dbReference type="PANTHER" id="PTHR43727">
    <property type="entry name" value="DIAMINOPIMELATE DECARBOXYLASE"/>
    <property type="match status" value="1"/>
</dbReference>
<dbReference type="Proteomes" id="UP000321548">
    <property type="component" value="Unassembled WGS sequence"/>
</dbReference>
<dbReference type="PROSITE" id="PS00878">
    <property type="entry name" value="ODR_DC_2_1"/>
    <property type="match status" value="1"/>
</dbReference>
<dbReference type="InterPro" id="IPR000183">
    <property type="entry name" value="Orn/DAP/Arg_de-COase"/>
</dbReference>
<proteinExistence type="inferred from homology"/>
<dbReference type="SUPFAM" id="SSF51419">
    <property type="entry name" value="PLP-binding barrel"/>
    <property type="match status" value="1"/>
</dbReference>
<keyword evidence="9" id="KW-1185">Reference proteome</keyword>
<dbReference type="PRINTS" id="PR01179">
    <property type="entry name" value="ODADCRBXLASE"/>
</dbReference>
<dbReference type="EMBL" id="VDUY01000003">
    <property type="protein sequence ID" value="TXL65958.1"/>
    <property type="molecule type" value="Genomic_DNA"/>
</dbReference>
<comment type="similarity">
    <text evidence="5">Belongs to the Orn/Lys/Arg decarboxylase class-II family.</text>
</comment>
<evidence type="ECO:0000256" key="2">
    <source>
        <dbReference type="ARBA" id="ARBA00022898"/>
    </source>
</evidence>
<dbReference type="NCBIfam" id="TIGR03099">
    <property type="entry name" value="dCO2ase_PEP1"/>
    <property type="match status" value="1"/>
</dbReference>
<sequence>MTEVRFAQHAPTDSFRVVAGEIAPGGIPITRLAERVGRTPFYVYDRAALTARAQALRAALPAALHLHYAIKANPMPAVVQHLAGLTDGLDVASAQEMMVALDTGMAPEHISFAGPGKTAAEIRRAVAAGITMTAESEAQLDLALAAGSAMGIEPRIALRVNPAFELKAAGMKMGGGPKPFGIDEAKLPALLDRMKAEGIALTGLHIFSGSQNLKPEAIVDAQQKSYELARGLLAQWGRPVRWLNLGGGFGVPYFPGEQPLDVGPIAGNLHDLCERAEADIGAPLVIELGRYLVAHAGLYVCRVLERKESCGQVFLVTDGGLHHHLAASGNFGQVLRKNFPVAVANRIGEPANEVQSVVGPLCTPLDILADKMQLAHAEPGDLIAVFQSGAYGLTASPAAFLSHPAAAEVLV</sequence>
<gene>
    <name evidence="8" type="ORF">FHP08_07720</name>
</gene>
<evidence type="ECO:0000313" key="8">
    <source>
        <dbReference type="EMBL" id="TXL65958.1"/>
    </source>
</evidence>
<evidence type="ECO:0000256" key="1">
    <source>
        <dbReference type="ARBA" id="ARBA00001933"/>
    </source>
</evidence>
<keyword evidence="3" id="KW-0456">Lyase</keyword>
<dbReference type="InterPro" id="IPR009006">
    <property type="entry name" value="Ala_racemase/Decarboxylase_C"/>
</dbReference>
<dbReference type="RefSeq" id="WP_147703872.1">
    <property type="nucleotide sequence ID" value="NZ_VDUY01000003.1"/>
</dbReference>
<dbReference type="PANTHER" id="PTHR43727:SF2">
    <property type="entry name" value="GROUP IV DECARBOXYLASE"/>
    <property type="match status" value="1"/>
</dbReference>
<feature type="domain" description="Orn/DAP/Arg decarboxylase 2 C-terminal" evidence="6">
    <location>
        <begin position="41"/>
        <end position="389"/>
    </location>
</feature>
<dbReference type="PROSITE" id="PS00879">
    <property type="entry name" value="ODR_DC_2_2"/>
    <property type="match status" value="1"/>
</dbReference>
<reference evidence="8 9" key="1">
    <citation type="submission" date="2019-06" db="EMBL/GenBank/DDBJ databases">
        <title>Quisquiliibacterium sp. nov., isolated from a maize field.</title>
        <authorList>
            <person name="Lin S.-Y."/>
            <person name="Tsai C.-F."/>
            <person name="Young C.-C."/>
        </authorList>
    </citation>
    <scope>NUCLEOTIDE SEQUENCE [LARGE SCALE GENOMIC DNA]</scope>
    <source>
        <strain evidence="8 9">CC-CFT501</strain>
    </source>
</reference>
<organism evidence="8 9">
    <name type="scientific">Zeimonas arvi</name>
    <dbReference type="NCBI Taxonomy" id="2498847"/>
    <lineage>
        <taxon>Bacteria</taxon>
        <taxon>Pseudomonadati</taxon>
        <taxon>Pseudomonadota</taxon>
        <taxon>Betaproteobacteria</taxon>
        <taxon>Burkholderiales</taxon>
        <taxon>Burkholderiaceae</taxon>
        <taxon>Zeimonas</taxon>
    </lineage>
</organism>
<evidence type="ECO:0000259" key="6">
    <source>
        <dbReference type="Pfam" id="PF00278"/>
    </source>
</evidence>
<feature type="modified residue" description="N6-(pyridoxal phosphate)lysine" evidence="4">
    <location>
        <position position="71"/>
    </location>
</feature>
<dbReference type="Pfam" id="PF02784">
    <property type="entry name" value="Orn_Arg_deC_N"/>
    <property type="match status" value="1"/>
</dbReference>
<dbReference type="InterPro" id="IPR017530">
    <property type="entry name" value="DCO2ase_PEP1"/>
</dbReference>
<dbReference type="InterPro" id="IPR029066">
    <property type="entry name" value="PLP-binding_barrel"/>
</dbReference>
<evidence type="ECO:0000256" key="5">
    <source>
        <dbReference type="RuleBase" id="RU003737"/>
    </source>
</evidence>
<accession>A0A5C8NXE4</accession>
<dbReference type="GO" id="GO:0009089">
    <property type="term" value="P:lysine biosynthetic process via diaminopimelate"/>
    <property type="evidence" value="ECO:0007669"/>
    <property type="project" value="TreeGrafter"/>
</dbReference>
<dbReference type="InterPro" id="IPR002433">
    <property type="entry name" value="Orn_de-COase"/>
</dbReference>
<dbReference type="CDD" id="cd06839">
    <property type="entry name" value="PLPDE_III_Btrk_like"/>
    <property type="match status" value="1"/>
</dbReference>
<dbReference type="InterPro" id="IPR022657">
    <property type="entry name" value="De-COase2_CS"/>
</dbReference>
<comment type="cofactor">
    <cofactor evidence="1 4">
        <name>pyridoxal 5'-phosphate</name>
        <dbReference type="ChEBI" id="CHEBI:597326"/>
    </cofactor>
</comment>
<name>A0A5C8NXE4_9BURK</name>
<feature type="active site" description="Proton donor" evidence="4">
    <location>
        <position position="362"/>
    </location>
</feature>
<evidence type="ECO:0000259" key="7">
    <source>
        <dbReference type="Pfam" id="PF02784"/>
    </source>
</evidence>
<dbReference type="GO" id="GO:0008836">
    <property type="term" value="F:diaminopimelate decarboxylase activity"/>
    <property type="evidence" value="ECO:0007669"/>
    <property type="project" value="TreeGrafter"/>
</dbReference>
<dbReference type="PRINTS" id="PR01182">
    <property type="entry name" value="ORNDCRBXLASE"/>
</dbReference>
<dbReference type="Gene3D" id="2.40.37.10">
    <property type="entry name" value="Lyase, Ornithine Decarboxylase, Chain A, domain 1"/>
    <property type="match status" value="1"/>
</dbReference>
<dbReference type="InterPro" id="IPR022644">
    <property type="entry name" value="De-COase2_N"/>
</dbReference>
<dbReference type="Pfam" id="PF00278">
    <property type="entry name" value="Orn_DAP_Arg_deC"/>
    <property type="match status" value="1"/>
</dbReference>
<dbReference type="OrthoDB" id="9802147at2"/>
<dbReference type="GO" id="GO:0006596">
    <property type="term" value="P:polyamine biosynthetic process"/>
    <property type="evidence" value="ECO:0007669"/>
    <property type="project" value="InterPro"/>
</dbReference>